<feature type="domain" description="C2H2-type" evidence="13">
    <location>
        <begin position="253"/>
        <end position="280"/>
    </location>
</feature>
<dbReference type="GO" id="GO:0005634">
    <property type="term" value="C:nucleus"/>
    <property type="evidence" value="ECO:0007669"/>
    <property type="project" value="UniProtKB-SubCell"/>
</dbReference>
<feature type="domain" description="C2H2-type" evidence="13">
    <location>
        <begin position="473"/>
        <end position="500"/>
    </location>
</feature>
<dbReference type="GO" id="GO:0008270">
    <property type="term" value="F:zinc ion binding"/>
    <property type="evidence" value="ECO:0007669"/>
    <property type="project" value="UniProtKB-KW"/>
</dbReference>
<evidence type="ECO:0000256" key="12">
    <source>
        <dbReference type="PROSITE-ProRule" id="PRU00042"/>
    </source>
</evidence>
<evidence type="ECO:0000256" key="2">
    <source>
        <dbReference type="ARBA" id="ARBA00004123"/>
    </source>
</evidence>
<keyword evidence="15" id="KW-1185">Reference proteome</keyword>
<comment type="caution">
    <text evidence="14">The sequence shown here is derived from an EMBL/GenBank/DDBJ whole genome shotgun (WGS) entry which is preliminary data.</text>
</comment>
<dbReference type="Proteomes" id="UP001497382">
    <property type="component" value="Unassembled WGS sequence"/>
</dbReference>
<dbReference type="FunFam" id="3.30.160.60:FF:002349">
    <property type="entry name" value="Zinc finger and BTB domain-containing 40"/>
    <property type="match status" value="1"/>
</dbReference>
<dbReference type="EMBL" id="CAXIEN010000124">
    <property type="protein sequence ID" value="CAL1279633.1"/>
    <property type="molecule type" value="Genomic_DNA"/>
</dbReference>
<accession>A0AAV2AAH2</accession>
<keyword evidence="8" id="KW-0805">Transcription regulation</keyword>
<protein>
    <recommendedName>
        <fullName evidence="13">C2H2-type domain-containing protein</fullName>
    </recommendedName>
</protein>
<feature type="domain" description="C2H2-type" evidence="13">
    <location>
        <begin position="165"/>
        <end position="195"/>
    </location>
</feature>
<feature type="domain" description="C2H2-type" evidence="13">
    <location>
        <begin position="417"/>
        <end position="444"/>
    </location>
</feature>
<dbReference type="SMART" id="SM00355">
    <property type="entry name" value="ZnF_C2H2"/>
    <property type="match status" value="10"/>
</dbReference>
<evidence type="ECO:0000256" key="7">
    <source>
        <dbReference type="ARBA" id="ARBA00022833"/>
    </source>
</evidence>
<evidence type="ECO:0000259" key="13">
    <source>
        <dbReference type="PROSITE" id="PS50157"/>
    </source>
</evidence>
<dbReference type="PANTHER" id="PTHR24381">
    <property type="entry name" value="ZINC FINGER PROTEIN"/>
    <property type="match status" value="1"/>
</dbReference>
<gene>
    <name evidence="14" type="ORF">LARSCL_LOCUS10499</name>
</gene>
<keyword evidence="11" id="KW-0539">Nucleus</keyword>
<feature type="domain" description="C2H2-type" evidence="13">
    <location>
        <begin position="357"/>
        <end position="384"/>
    </location>
</feature>
<evidence type="ECO:0000256" key="10">
    <source>
        <dbReference type="ARBA" id="ARBA00023163"/>
    </source>
</evidence>
<feature type="domain" description="C2H2-type" evidence="13">
    <location>
        <begin position="329"/>
        <end position="356"/>
    </location>
</feature>
<keyword evidence="5" id="KW-0677">Repeat</keyword>
<comment type="subcellular location">
    <subcellularLocation>
        <location evidence="2">Nucleus</location>
    </subcellularLocation>
</comment>
<evidence type="ECO:0000256" key="9">
    <source>
        <dbReference type="ARBA" id="ARBA00023125"/>
    </source>
</evidence>
<evidence type="ECO:0000313" key="15">
    <source>
        <dbReference type="Proteomes" id="UP001497382"/>
    </source>
</evidence>
<dbReference type="FunFam" id="3.30.160.60:FF:000624">
    <property type="entry name" value="zinc finger protein 697"/>
    <property type="match status" value="2"/>
</dbReference>
<dbReference type="FunFam" id="3.30.160.60:FF:001450">
    <property type="entry name" value="zinc finger protein 774"/>
    <property type="match status" value="1"/>
</dbReference>
<dbReference type="InterPro" id="IPR036236">
    <property type="entry name" value="Znf_C2H2_sf"/>
</dbReference>
<dbReference type="Gene3D" id="3.30.160.60">
    <property type="entry name" value="Classic Zinc Finger"/>
    <property type="match status" value="10"/>
</dbReference>
<feature type="domain" description="C2H2-type" evidence="13">
    <location>
        <begin position="109"/>
        <end position="136"/>
    </location>
</feature>
<dbReference type="GO" id="GO:0042802">
    <property type="term" value="F:identical protein binding"/>
    <property type="evidence" value="ECO:0007669"/>
    <property type="project" value="UniProtKB-ARBA"/>
</dbReference>
<keyword evidence="9" id="KW-0238">DNA-binding</keyword>
<keyword evidence="4" id="KW-0479">Metal-binding</keyword>
<evidence type="ECO:0000256" key="6">
    <source>
        <dbReference type="ARBA" id="ARBA00022771"/>
    </source>
</evidence>
<comment type="similarity">
    <text evidence="3">Belongs to the krueppel C2H2-type zinc-finger protein family.</text>
</comment>
<evidence type="ECO:0000256" key="8">
    <source>
        <dbReference type="ARBA" id="ARBA00023015"/>
    </source>
</evidence>
<dbReference type="PROSITE" id="PS00028">
    <property type="entry name" value="ZINC_FINGER_C2H2_1"/>
    <property type="match status" value="6"/>
</dbReference>
<keyword evidence="6 12" id="KW-0863">Zinc-finger</keyword>
<dbReference type="Pfam" id="PF00096">
    <property type="entry name" value="zf-C2H2"/>
    <property type="match status" value="7"/>
</dbReference>
<organism evidence="14 15">
    <name type="scientific">Larinioides sclopetarius</name>
    <dbReference type="NCBI Taxonomy" id="280406"/>
    <lineage>
        <taxon>Eukaryota</taxon>
        <taxon>Metazoa</taxon>
        <taxon>Ecdysozoa</taxon>
        <taxon>Arthropoda</taxon>
        <taxon>Chelicerata</taxon>
        <taxon>Arachnida</taxon>
        <taxon>Araneae</taxon>
        <taxon>Araneomorphae</taxon>
        <taxon>Entelegynae</taxon>
        <taxon>Araneoidea</taxon>
        <taxon>Araneidae</taxon>
        <taxon>Larinioides</taxon>
    </lineage>
</organism>
<comment type="function">
    <text evidence="1">May be involved in transcriptional regulation.</text>
</comment>
<feature type="domain" description="C2H2-type" evidence="13">
    <location>
        <begin position="281"/>
        <end position="308"/>
    </location>
</feature>
<evidence type="ECO:0000256" key="3">
    <source>
        <dbReference type="ARBA" id="ARBA00006991"/>
    </source>
</evidence>
<dbReference type="FunFam" id="3.30.160.60:FF:000097">
    <property type="entry name" value="Zinc finger protein"/>
    <property type="match status" value="1"/>
</dbReference>
<feature type="domain" description="C2H2-type" evidence="13">
    <location>
        <begin position="137"/>
        <end position="164"/>
    </location>
</feature>
<reference evidence="14 15" key="1">
    <citation type="submission" date="2024-04" db="EMBL/GenBank/DDBJ databases">
        <authorList>
            <person name="Rising A."/>
            <person name="Reimegard J."/>
            <person name="Sonavane S."/>
            <person name="Akerstrom W."/>
            <person name="Nylinder S."/>
            <person name="Hedman E."/>
            <person name="Kallberg Y."/>
        </authorList>
    </citation>
    <scope>NUCLEOTIDE SEQUENCE [LARGE SCALE GENOMIC DNA]</scope>
</reference>
<keyword evidence="7" id="KW-0862">Zinc</keyword>
<evidence type="ECO:0000256" key="1">
    <source>
        <dbReference type="ARBA" id="ARBA00003767"/>
    </source>
</evidence>
<dbReference type="SUPFAM" id="SSF57667">
    <property type="entry name" value="beta-beta-alpha zinc fingers"/>
    <property type="match status" value="7"/>
</dbReference>
<dbReference type="FunFam" id="3.30.160.60:FF:000508">
    <property type="entry name" value="Myeloid zinc finger 1"/>
    <property type="match status" value="1"/>
</dbReference>
<feature type="domain" description="C2H2-type" evidence="13">
    <location>
        <begin position="445"/>
        <end position="472"/>
    </location>
</feature>
<dbReference type="GO" id="GO:0000977">
    <property type="term" value="F:RNA polymerase II transcription regulatory region sequence-specific DNA binding"/>
    <property type="evidence" value="ECO:0007669"/>
    <property type="project" value="TreeGrafter"/>
</dbReference>
<dbReference type="PROSITE" id="PS50157">
    <property type="entry name" value="ZINC_FINGER_C2H2_2"/>
    <property type="match status" value="10"/>
</dbReference>
<dbReference type="PANTHER" id="PTHR24381:SF393">
    <property type="entry name" value="CHROMATIN-LINKED ADAPTOR FOR MSL PROTEINS, ISOFORM B"/>
    <property type="match status" value="1"/>
</dbReference>
<evidence type="ECO:0000256" key="4">
    <source>
        <dbReference type="ARBA" id="ARBA00022723"/>
    </source>
</evidence>
<evidence type="ECO:0000313" key="14">
    <source>
        <dbReference type="EMBL" id="CAL1279633.1"/>
    </source>
</evidence>
<sequence length="510" mass="59214">MGAKATYPWSSETKNGPQSPALHPLLGLILYFWNASLRVTLSWCHHYASEFMKMSMQWRHASSPPPRKSKAIVTAWKKILSFFFDCRGPFLIEFLPQGSQDGSTYKKNHECLFCDYSTGHLAHLKRHINSHTGERPYICSVCGQDFRQKAHLKRHMTTHSTERPYKCNICEKSFKRIEYLKQHKLCLDIRIGDIHGRVCADTGATSSIAVAENKFVHGVETYEQYEASSFDNSSQNSDYMKCHILSQMDDHLFNCDLCGKSFRQKSNLNNHVRTHTGERPFSCWICGKDFAQKATLNYHMIRHSDERPHKCYLCSKYYSMCEVQNSRYYSCKLCVYSSAFLTNMRNHILTHTGERPFSCSLCGKDFSQKATLNHHMLTHSDLRPYKWEICGKAFKWKNSFKDMENNYGNETLSENLYKCSYCDYSTLHLLSLKNHTAIHSEKRPFICFVCGKDFRRKANLKDHGLIHSGTRPFRCHTCGKDFIQKSTLTRHMKVHTVTDSQNAYLQLKGF</sequence>
<name>A0AAV2AAH2_9ARAC</name>
<keyword evidence="10" id="KW-0804">Transcription</keyword>
<evidence type="ECO:0000256" key="5">
    <source>
        <dbReference type="ARBA" id="ARBA00022737"/>
    </source>
</evidence>
<dbReference type="GO" id="GO:0000981">
    <property type="term" value="F:DNA-binding transcription factor activity, RNA polymerase II-specific"/>
    <property type="evidence" value="ECO:0007669"/>
    <property type="project" value="TreeGrafter"/>
</dbReference>
<dbReference type="AlphaFoldDB" id="A0AAV2AAH2"/>
<proteinExistence type="inferred from homology"/>
<dbReference type="InterPro" id="IPR013087">
    <property type="entry name" value="Znf_C2H2_type"/>
</dbReference>
<evidence type="ECO:0000256" key="11">
    <source>
        <dbReference type="ARBA" id="ARBA00023242"/>
    </source>
</evidence>
<dbReference type="FunFam" id="3.30.160.60:FF:001049">
    <property type="entry name" value="zinc finger protein 319"/>
    <property type="match status" value="1"/>
</dbReference>